<dbReference type="AlphaFoldDB" id="A0A812NSN2"/>
<dbReference type="OrthoDB" id="445741at2759"/>
<dbReference type="Proteomes" id="UP000601435">
    <property type="component" value="Unassembled WGS sequence"/>
</dbReference>
<feature type="non-terminal residue" evidence="2">
    <location>
        <position position="142"/>
    </location>
</feature>
<keyword evidence="1" id="KW-1133">Transmembrane helix</keyword>
<comment type="caution">
    <text evidence="2">The sequence shown here is derived from an EMBL/GenBank/DDBJ whole genome shotgun (WGS) entry which is preliminary data.</text>
</comment>
<protein>
    <submittedName>
        <fullName evidence="2">Uncharacterized protein</fullName>
    </submittedName>
</protein>
<accession>A0A812NSN2</accession>
<feature type="non-terminal residue" evidence="2">
    <location>
        <position position="1"/>
    </location>
</feature>
<keyword evidence="1" id="KW-0812">Transmembrane</keyword>
<reference evidence="2" key="1">
    <citation type="submission" date="2021-02" db="EMBL/GenBank/DDBJ databases">
        <authorList>
            <person name="Dougan E. K."/>
            <person name="Rhodes N."/>
            <person name="Thang M."/>
            <person name="Chan C."/>
        </authorList>
    </citation>
    <scope>NUCLEOTIDE SEQUENCE</scope>
</reference>
<gene>
    <name evidence="2" type="ORF">SNEC2469_LOCUS7458</name>
</gene>
<keyword evidence="1" id="KW-0472">Membrane</keyword>
<evidence type="ECO:0000313" key="3">
    <source>
        <dbReference type="Proteomes" id="UP000601435"/>
    </source>
</evidence>
<dbReference type="EMBL" id="CAJNJA010012649">
    <property type="protein sequence ID" value="CAE7301788.1"/>
    <property type="molecule type" value="Genomic_DNA"/>
</dbReference>
<feature type="transmembrane region" description="Helical" evidence="1">
    <location>
        <begin position="109"/>
        <end position="135"/>
    </location>
</feature>
<sequence>GVMQSACGNTCGLTGACFATWCPVDDAPNISKQEPGRCDCYQENAAEVELPPAVAAPGKQHHEGLFDYMRITGKACLDHAQHLAIRVHFFLDTATALSMTDSGITFTKVLIVFITNIIIIIITINIITIHIIIIISNTIIMI</sequence>
<proteinExistence type="predicted"/>
<name>A0A812NSN2_9DINO</name>
<evidence type="ECO:0000313" key="2">
    <source>
        <dbReference type="EMBL" id="CAE7301788.1"/>
    </source>
</evidence>
<keyword evidence="3" id="KW-1185">Reference proteome</keyword>
<evidence type="ECO:0000256" key="1">
    <source>
        <dbReference type="SAM" id="Phobius"/>
    </source>
</evidence>
<organism evidence="2 3">
    <name type="scientific">Symbiodinium necroappetens</name>
    <dbReference type="NCBI Taxonomy" id="1628268"/>
    <lineage>
        <taxon>Eukaryota</taxon>
        <taxon>Sar</taxon>
        <taxon>Alveolata</taxon>
        <taxon>Dinophyceae</taxon>
        <taxon>Suessiales</taxon>
        <taxon>Symbiodiniaceae</taxon>
        <taxon>Symbiodinium</taxon>
    </lineage>
</organism>